<keyword evidence="1" id="KW-0812">Transmembrane</keyword>
<dbReference type="GO" id="GO:0047536">
    <property type="term" value="F:2-aminoadipate transaminase activity"/>
    <property type="evidence" value="ECO:0007669"/>
    <property type="project" value="TreeGrafter"/>
</dbReference>
<dbReference type="STRING" id="568069.A0A1J1IAL3"/>
<dbReference type="SMART" id="SM00563">
    <property type="entry name" value="PlsC"/>
    <property type="match status" value="1"/>
</dbReference>
<name>A0A1J1IAL3_9DIPT</name>
<evidence type="ECO:0000256" key="1">
    <source>
        <dbReference type="SAM" id="Phobius"/>
    </source>
</evidence>
<dbReference type="GO" id="GO:0016746">
    <property type="term" value="F:acyltransferase activity"/>
    <property type="evidence" value="ECO:0007669"/>
    <property type="project" value="InterPro"/>
</dbReference>
<keyword evidence="1" id="KW-0472">Membrane</keyword>
<dbReference type="EMBL" id="CVRI01000042">
    <property type="protein sequence ID" value="CRK95465.1"/>
    <property type="molecule type" value="Genomic_DNA"/>
</dbReference>
<dbReference type="Pfam" id="PF01553">
    <property type="entry name" value="Acyltransferase"/>
    <property type="match status" value="1"/>
</dbReference>
<dbReference type="OrthoDB" id="189226at2759"/>
<dbReference type="Pfam" id="PF16076">
    <property type="entry name" value="Acyltransf_C"/>
    <property type="match status" value="1"/>
</dbReference>
<evidence type="ECO:0000259" key="2">
    <source>
        <dbReference type="SMART" id="SM00563"/>
    </source>
</evidence>
<dbReference type="AlphaFoldDB" id="A0A1J1IAL3"/>
<dbReference type="InterPro" id="IPR015422">
    <property type="entry name" value="PyrdxlP-dep_Trfase_small"/>
</dbReference>
<protein>
    <submittedName>
        <fullName evidence="3">CLUMA_CG008934, isoform A</fullName>
    </submittedName>
</protein>
<dbReference type="InterPro" id="IPR015421">
    <property type="entry name" value="PyrdxlP-dep_Trfase_major"/>
</dbReference>
<feature type="transmembrane region" description="Helical" evidence="1">
    <location>
        <begin position="826"/>
        <end position="847"/>
    </location>
</feature>
<dbReference type="GO" id="GO:0030170">
    <property type="term" value="F:pyridoxal phosphate binding"/>
    <property type="evidence" value="ECO:0007669"/>
    <property type="project" value="InterPro"/>
</dbReference>
<reference evidence="3 4" key="1">
    <citation type="submission" date="2015-04" db="EMBL/GenBank/DDBJ databases">
        <authorList>
            <person name="Syromyatnikov M.Y."/>
            <person name="Popov V.N."/>
        </authorList>
    </citation>
    <scope>NUCLEOTIDE SEQUENCE [LARGE SCALE GENOMIC DNA]</scope>
</reference>
<accession>A0A1J1IAL3</accession>
<dbReference type="CDD" id="cd00609">
    <property type="entry name" value="AAT_like"/>
    <property type="match status" value="1"/>
</dbReference>
<keyword evidence="4" id="KW-1185">Reference proteome</keyword>
<dbReference type="InterPro" id="IPR002123">
    <property type="entry name" value="Plipid/glycerol_acylTrfase"/>
</dbReference>
<feature type="transmembrane region" description="Helical" evidence="1">
    <location>
        <begin position="477"/>
        <end position="500"/>
    </location>
</feature>
<organism evidence="3 4">
    <name type="scientific">Clunio marinus</name>
    <dbReference type="NCBI Taxonomy" id="568069"/>
    <lineage>
        <taxon>Eukaryota</taxon>
        <taxon>Metazoa</taxon>
        <taxon>Ecdysozoa</taxon>
        <taxon>Arthropoda</taxon>
        <taxon>Hexapoda</taxon>
        <taxon>Insecta</taxon>
        <taxon>Pterygota</taxon>
        <taxon>Neoptera</taxon>
        <taxon>Endopterygota</taxon>
        <taxon>Diptera</taxon>
        <taxon>Nematocera</taxon>
        <taxon>Chironomoidea</taxon>
        <taxon>Chironomidae</taxon>
        <taxon>Clunio</taxon>
    </lineage>
</organism>
<sequence>MFIAVSKMEYELNHNSFLFQYGPAIGSIEFRSKLAEFLTKGYGSKVEASDVVLSAGATNGIHLILSTLIDMNGFVFLDEVTYMIALEAIQQFSNIKVIPIKLNDDGVDINDLEEKIKSNKFNSEHKMFWGMYYTIPTFHNPTGILFSKEINEALISLARKYDILIACDDVYNLLPFEAEHPPKRLYAYDSFDDENFKGNVISNGTFSKLLSPGVRVGWMECPPRIVNEFHNSGVLKSGGGINHYTSGIVCSLIELGLAEKQLKKCLETYKEQCNALCDTLDLYLPSSCKFIKPKGGYFIWIKLPENCDGDALSEHCLKKFKVFAIRGSRFSIENKCKHFIRLSFAFHPPALLRKAGKDLCEGINDYFTLHNIFIMAEMDNETGEIMMNSLTICNFDAETGECVGSESENEFEIKQSAIRKTKFNVPKSYLTQSEPKQNKKKYCLDSRETYSLTSKERIIELKEKIILGYNKTSHRLFLIPSLFIFPKVAAIIIMITEIILHVWSHSKNTRNANPKIYYRSPLHALTSQFCSFCLETKDFHCQLVAIAEWWSGSILNVYIGKEDLEKCGTEHALLVMNHAYETDWLFGWMFTEKVGVLGNCKAYAKKVISYIPTIGWSWKFAEFVFLERSFDKDKVIITKQLNEIFDYPDPVWLLLNAEGTRFTPTKHEASVKFAQERGMAVLKHHLVPRTKGFTSSLPVLKKKCPAIMDVQLVFDEKDKVKPTIINLLRGKKITGHIYLRRVPMSDVPDDEAAASQWLHELFVRKDKLQTSFHKTGDFFKATDITPIEPITFKPRIKTLINWVSWMIIGMLPILYFLLTLILSGQIAYVAIGSAIFVAFYMLFNYAIGMSKIDKASNYGGTNDDKKDN</sequence>
<dbReference type="Gene3D" id="3.40.640.10">
    <property type="entry name" value="Type I PLP-dependent aspartate aminotransferase-like (Major domain)"/>
    <property type="match status" value="1"/>
</dbReference>
<dbReference type="Gene3D" id="3.90.1150.10">
    <property type="entry name" value="Aspartate Aminotransferase, domain 1"/>
    <property type="match status" value="1"/>
</dbReference>
<evidence type="ECO:0000313" key="3">
    <source>
        <dbReference type="EMBL" id="CRK95465.1"/>
    </source>
</evidence>
<dbReference type="CDD" id="cd07990">
    <property type="entry name" value="LPLAT_LCLAT1-like"/>
    <property type="match status" value="1"/>
</dbReference>
<dbReference type="PANTHER" id="PTHR42858">
    <property type="entry name" value="AMINOTRANSFERASE"/>
    <property type="match status" value="1"/>
</dbReference>
<dbReference type="InterPro" id="IPR015424">
    <property type="entry name" value="PyrdxlP-dep_Trfase"/>
</dbReference>
<dbReference type="Proteomes" id="UP000183832">
    <property type="component" value="Unassembled WGS sequence"/>
</dbReference>
<feature type="domain" description="Phospholipid/glycerol acyltransferase" evidence="2">
    <location>
        <begin position="572"/>
        <end position="694"/>
    </location>
</feature>
<feature type="transmembrane region" description="Helical" evidence="1">
    <location>
        <begin position="799"/>
        <end position="820"/>
    </location>
</feature>
<gene>
    <name evidence="3" type="ORF">CLUMA_CG008934</name>
</gene>
<dbReference type="InterPro" id="IPR004839">
    <property type="entry name" value="Aminotransferase_I/II_large"/>
</dbReference>
<dbReference type="Pfam" id="PF00155">
    <property type="entry name" value="Aminotran_1_2"/>
    <property type="match status" value="1"/>
</dbReference>
<evidence type="ECO:0000313" key="4">
    <source>
        <dbReference type="Proteomes" id="UP000183832"/>
    </source>
</evidence>
<proteinExistence type="predicted"/>
<dbReference type="InterPro" id="IPR032098">
    <property type="entry name" value="Acyltransf_C"/>
</dbReference>
<keyword evidence="1" id="KW-1133">Transmembrane helix</keyword>
<dbReference type="SUPFAM" id="SSF53383">
    <property type="entry name" value="PLP-dependent transferases"/>
    <property type="match status" value="1"/>
</dbReference>
<dbReference type="PANTHER" id="PTHR42858:SF1">
    <property type="entry name" value="LD15494P"/>
    <property type="match status" value="1"/>
</dbReference>